<accession>A0A388LJS5</accession>
<feature type="region of interest" description="Disordered" evidence="1">
    <location>
        <begin position="134"/>
        <end position="185"/>
    </location>
</feature>
<name>A0A388LJS5_CHABU</name>
<feature type="compositionally biased region" description="Low complexity" evidence="1">
    <location>
        <begin position="165"/>
        <end position="180"/>
    </location>
</feature>
<dbReference type="EMBL" id="BFEA01000411">
    <property type="protein sequence ID" value="GBG82568.1"/>
    <property type="molecule type" value="Genomic_DNA"/>
</dbReference>
<feature type="region of interest" description="Disordered" evidence="1">
    <location>
        <begin position="1"/>
        <end position="20"/>
    </location>
</feature>
<dbReference type="Gramene" id="GBG82568">
    <property type="protein sequence ID" value="GBG82568"/>
    <property type="gene ID" value="CBR_g34944"/>
</dbReference>
<gene>
    <name evidence="2" type="ORF">CBR_g34944</name>
</gene>
<dbReference type="AlphaFoldDB" id="A0A388LJS5"/>
<feature type="compositionally biased region" description="Low complexity" evidence="1">
    <location>
        <begin position="97"/>
        <end position="109"/>
    </location>
</feature>
<reference evidence="2 3" key="1">
    <citation type="journal article" date="2018" name="Cell">
        <title>The Chara Genome: Secondary Complexity and Implications for Plant Terrestrialization.</title>
        <authorList>
            <person name="Nishiyama T."/>
            <person name="Sakayama H."/>
            <person name="Vries J.D."/>
            <person name="Buschmann H."/>
            <person name="Saint-Marcoux D."/>
            <person name="Ullrich K.K."/>
            <person name="Haas F.B."/>
            <person name="Vanderstraeten L."/>
            <person name="Becker D."/>
            <person name="Lang D."/>
            <person name="Vosolsobe S."/>
            <person name="Rombauts S."/>
            <person name="Wilhelmsson P.K.I."/>
            <person name="Janitza P."/>
            <person name="Kern R."/>
            <person name="Heyl A."/>
            <person name="Rumpler F."/>
            <person name="Villalobos L.I.A.C."/>
            <person name="Clay J.M."/>
            <person name="Skokan R."/>
            <person name="Toyoda A."/>
            <person name="Suzuki Y."/>
            <person name="Kagoshima H."/>
            <person name="Schijlen E."/>
            <person name="Tajeshwar N."/>
            <person name="Catarino B."/>
            <person name="Hetherington A.J."/>
            <person name="Saltykova A."/>
            <person name="Bonnot C."/>
            <person name="Breuninger H."/>
            <person name="Symeonidi A."/>
            <person name="Radhakrishnan G.V."/>
            <person name="Van Nieuwerburgh F."/>
            <person name="Deforce D."/>
            <person name="Chang C."/>
            <person name="Karol K.G."/>
            <person name="Hedrich R."/>
            <person name="Ulvskov P."/>
            <person name="Glockner G."/>
            <person name="Delwiche C.F."/>
            <person name="Petrasek J."/>
            <person name="Van de Peer Y."/>
            <person name="Friml J."/>
            <person name="Beilby M."/>
            <person name="Dolan L."/>
            <person name="Kohara Y."/>
            <person name="Sugano S."/>
            <person name="Fujiyama A."/>
            <person name="Delaux P.-M."/>
            <person name="Quint M."/>
            <person name="TheiBen G."/>
            <person name="Hagemann M."/>
            <person name="Harholt J."/>
            <person name="Dunand C."/>
            <person name="Zachgo S."/>
            <person name="Langdale J."/>
            <person name="Maumus F."/>
            <person name="Straeten D.V.D."/>
            <person name="Gould S.B."/>
            <person name="Rensing S.A."/>
        </authorList>
    </citation>
    <scope>NUCLEOTIDE SEQUENCE [LARGE SCALE GENOMIC DNA]</scope>
    <source>
        <strain evidence="2 3">S276</strain>
    </source>
</reference>
<organism evidence="2 3">
    <name type="scientific">Chara braunii</name>
    <name type="common">Braun's stonewort</name>
    <dbReference type="NCBI Taxonomy" id="69332"/>
    <lineage>
        <taxon>Eukaryota</taxon>
        <taxon>Viridiplantae</taxon>
        <taxon>Streptophyta</taxon>
        <taxon>Charophyceae</taxon>
        <taxon>Charales</taxon>
        <taxon>Characeae</taxon>
        <taxon>Chara</taxon>
    </lineage>
</organism>
<evidence type="ECO:0000313" key="2">
    <source>
        <dbReference type="EMBL" id="GBG82568.1"/>
    </source>
</evidence>
<dbReference type="Proteomes" id="UP000265515">
    <property type="component" value="Unassembled WGS sequence"/>
</dbReference>
<comment type="caution">
    <text evidence="2">The sequence shown here is derived from an EMBL/GenBank/DDBJ whole genome shotgun (WGS) entry which is preliminary data.</text>
</comment>
<evidence type="ECO:0000313" key="3">
    <source>
        <dbReference type="Proteomes" id="UP000265515"/>
    </source>
</evidence>
<protein>
    <submittedName>
        <fullName evidence="2">Uncharacterized protein</fullName>
    </submittedName>
</protein>
<keyword evidence="3" id="KW-1185">Reference proteome</keyword>
<feature type="region of interest" description="Disordered" evidence="1">
    <location>
        <begin position="96"/>
        <end position="119"/>
    </location>
</feature>
<sequence length="213" mass="23920">MEQQKKIAKERRKAEKKEAVECAAAERAEAELKKKKKEAKALKDAEQKEEMRKCLNIRMALRVGELCDEVREEVRQEICDAIGELCTVVARGKQKVARSGSPANSASSSDTEELNLRTRDLCLTEKRKRGPKVVLEDSPPMELPPKCTPRRARGQGYEMRRMARARAAVKTPTPKKTPPSIRKKTPAAIGVVGKLRFEKKVMNDLTNLDALVL</sequence>
<proteinExistence type="predicted"/>
<evidence type="ECO:0000256" key="1">
    <source>
        <dbReference type="SAM" id="MobiDB-lite"/>
    </source>
</evidence>